<keyword evidence="2" id="KW-1185">Reference proteome</keyword>
<protein>
    <submittedName>
        <fullName evidence="1">Uncharacterized protein</fullName>
    </submittedName>
</protein>
<gene>
    <name evidence="1" type="ORF">GSI_13422</name>
</gene>
<comment type="caution">
    <text evidence="1">The sequence shown here is derived from an EMBL/GenBank/DDBJ whole genome shotgun (WGS) entry which is preliminary data.</text>
</comment>
<name>A0A2G8RQ96_9APHY</name>
<dbReference type="EMBL" id="AYKW01000067">
    <property type="protein sequence ID" value="PIL23673.1"/>
    <property type="molecule type" value="Genomic_DNA"/>
</dbReference>
<accession>A0A2G8RQ96</accession>
<sequence length="385" mass="43383">MRATQEAAHKDLIATIDADSIKRWQSEVEAWQADPQNSPDLYEEPRPTATYQSVRLKIAEEEAGELAASTLPPHDVSPGVFIQVGLELEEQQRNLKIRQARGATAMSTLADMQEKRNNLSRRIESWQAVQAAHTPIVAQLCVSGIPPALTPVSADGSPPQPSVLLNSLPFSATASPTLHPDNIRLWLPSAIPPTLRGATVSPGLIDKERCLRIAQADDALEDLRHCRHILTGVNEFRRYNVDGMGQHTEGKVRTMYSNFKDKQQRAANRYRAARAALLSLDPNGDWRSHFKDLKQTDIQGPGRDDNTALGEGYYEISWIWLVPQDPTSSSPTPSSRLDQNEFLENVKVKWAKSQACTARWSKEVQLLEEEMRRVVEYFEWRSTWW</sequence>
<dbReference type="STRING" id="1077348.A0A2G8RQ96"/>
<organism evidence="1 2">
    <name type="scientific">Ganoderma sinense ZZ0214-1</name>
    <dbReference type="NCBI Taxonomy" id="1077348"/>
    <lineage>
        <taxon>Eukaryota</taxon>
        <taxon>Fungi</taxon>
        <taxon>Dikarya</taxon>
        <taxon>Basidiomycota</taxon>
        <taxon>Agaricomycotina</taxon>
        <taxon>Agaricomycetes</taxon>
        <taxon>Polyporales</taxon>
        <taxon>Polyporaceae</taxon>
        <taxon>Ganoderma</taxon>
    </lineage>
</organism>
<dbReference type="Proteomes" id="UP000230002">
    <property type="component" value="Unassembled WGS sequence"/>
</dbReference>
<proteinExistence type="predicted"/>
<dbReference type="OrthoDB" id="2756259at2759"/>
<dbReference type="AlphaFoldDB" id="A0A2G8RQ96"/>
<evidence type="ECO:0000313" key="1">
    <source>
        <dbReference type="EMBL" id="PIL23673.1"/>
    </source>
</evidence>
<evidence type="ECO:0000313" key="2">
    <source>
        <dbReference type="Proteomes" id="UP000230002"/>
    </source>
</evidence>
<reference evidence="1 2" key="1">
    <citation type="journal article" date="2015" name="Sci. Rep.">
        <title>Chromosome-level genome map provides insights into diverse defense mechanisms in the medicinal fungus Ganoderma sinense.</title>
        <authorList>
            <person name="Zhu Y."/>
            <person name="Xu J."/>
            <person name="Sun C."/>
            <person name="Zhou S."/>
            <person name="Xu H."/>
            <person name="Nelson D.R."/>
            <person name="Qian J."/>
            <person name="Song J."/>
            <person name="Luo H."/>
            <person name="Xiang L."/>
            <person name="Li Y."/>
            <person name="Xu Z."/>
            <person name="Ji A."/>
            <person name="Wang L."/>
            <person name="Lu S."/>
            <person name="Hayward A."/>
            <person name="Sun W."/>
            <person name="Li X."/>
            <person name="Schwartz D.C."/>
            <person name="Wang Y."/>
            <person name="Chen S."/>
        </authorList>
    </citation>
    <scope>NUCLEOTIDE SEQUENCE [LARGE SCALE GENOMIC DNA]</scope>
    <source>
        <strain evidence="1 2">ZZ0214-1</strain>
    </source>
</reference>